<gene>
    <name evidence="2" type="ORF">GCM10011581_04720</name>
</gene>
<feature type="compositionally biased region" description="Low complexity" evidence="1">
    <location>
        <begin position="62"/>
        <end position="85"/>
    </location>
</feature>
<organism evidence="2 3">
    <name type="scientific">Saccharopolyspora thermophila</name>
    <dbReference type="NCBI Taxonomy" id="89367"/>
    <lineage>
        <taxon>Bacteria</taxon>
        <taxon>Bacillati</taxon>
        <taxon>Actinomycetota</taxon>
        <taxon>Actinomycetes</taxon>
        <taxon>Pseudonocardiales</taxon>
        <taxon>Pseudonocardiaceae</taxon>
        <taxon>Saccharopolyspora</taxon>
    </lineage>
</organism>
<protein>
    <submittedName>
        <fullName evidence="2">Uncharacterized protein</fullName>
    </submittedName>
</protein>
<reference evidence="2 3" key="1">
    <citation type="journal article" date="2014" name="Int. J. Syst. Evol. Microbiol.">
        <title>Complete genome sequence of Corynebacterium casei LMG S-19264T (=DSM 44701T), isolated from a smear-ripened cheese.</title>
        <authorList>
            <consortium name="US DOE Joint Genome Institute (JGI-PGF)"/>
            <person name="Walter F."/>
            <person name="Albersmeier A."/>
            <person name="Kalinowski J."/>
            <person name="Ruckert C."/>
        </authorList>
    </citation>
    <scope>NUCLEOTIDE SEQUENCE [LARGE SCALE GENOMIC DNA]</scope>
    <source>
        <strain evidence="2 3">CGMCC 4.7206</strain>
    </source>
</reference>
<feature type="region of interest" description="Disordered" evidence="1">
    <location>
        <begin position="39"/>
        <end position="85"/>
    </location>
</feature>
<name>A0A917JIH4_9PSEU</name>
<comment type="caution">
    <text evidence="2">The sequence shown here is derived from an EMBL/GenBank/DDBJ whole genome shotgun (WGS) entry which is preliminary data.</text>
</comment>
<evidence type="ECO:0000256" key="1">
    <source>
        <dbReference type="SAM" id="MobiDB-lite"/>
    </source>
</evidence>
<dbReference type="Proteomes" id="UP000597989">
    <property type="component" value="Unassembled WGS sequence"/>
</dbReference>
<sequence>MMSITARSVADPFGWQIPEGPYPARFPTTLRSRMCRASNQEPFAVPDHDAPEATTGTARLDAATTYAPAPTRSTSSAPPSRRWWT</sequence>
<evidence type="ECO:0000313" key="3">
    <source>
        <dbReference type="Proteomes" id="UP000597989"/>
    </source>
</evidence>
<evidence type="ECO:0000313" key="2">
    <source>
        <dbReference type="EMBL" id="GGI70770.1"/>
    </source>
</evidence>
<dbReference type="AlphaFoldDB" id="A0A917JIH4"/>
<dbReference type="EMBL" id="BMMT01000001">
    <property type="protein sequence ID" value="GGI70770.1"/>
    <property type="molecule type" value="Genomic_DNA"/>
</dbReference>
<feature type="region of interest" description="Disordered" evidence="1">
    <location>
        <begin position="1"/>
        <end position="21"/>
    </location>
</feature>
<accession>A0A917JIH4</accession>
<proteinExistence type="predicted"/>